<dbReference type="AlphaFoldDB" id="A0A6J4MVQ4"/>
<evidence type="ECO:0000313" key="1">
    <source>
        <dbReference type="EMBL" id="CAA9365797.1"/>
    </source>
</evidence>
<feature type="non-terminal residue" evidence="1">
    <location>
        <position position="33"/>
    </location>
</feature>
<feature type="non-terminal residue" evidence="1">
    <location>
        <position position="1"/>
    </location>
</feature>
<protein>
    <submittedName>
        <fullName evidence="1">Uncharacterized protein</fullName>
    </submittedName>
</protein>
<organism evidence="1">
    <name type="scientific">uncultured Gemmatimonadota bacterium</name>
    <dbReference type="NCBI Taxonomy" id="203437"/>
    <lineage>
        <taxon>Bacteria</taxon>
        <taxon>Pseudomonadati</taxon>
        <taxon>Gemmatimonadota</taxon>
        <taxon>environmental samples</taxon>
    </lineage>
</organism>
<name>A0A6J4MVQ4_9BACT</name>
<accession>A0A6J4MVQ4</accession>
<sequence length="33" mass="3987">WTARSGARRRLGRCRSRRTGRRRRGRCRRRGCG</sequence>
<gene>
    <name evidence="1" type="ORF">AVDCRST_MAG68-4826</name>
</gene>
<dbReference type="EMBL" id="CADCTW010000218">
    <property type="protein sequence ID" value="CAA9365797.1"/>
    <property type="molecule type" value="Genomic_DNA"/>
</dbReference>
<reference evidence="1" key="1">
    <citation type="submission" date="2020-02" db="EMBL/GenBank/DDBJ databases">
        <authorList>
            <person name="Meier V. D."/>
        </authorList>
    </citation>
    <scope>NUCLEOTIDE SEQUENCE</scope>
    <source>
        <strain evidence="1">AVDCRST_MAG68</strain>
    </source>
</reference>
<proteinExistence type="predicted"/>